<dbReference type="GO" id="GO:0008168">
    <property type="term" value="F:methyltransferase activity"/>
    <property type="evidence" value="ECO:0007669"/>
    <property type="project" value="UniProtKB-KW"/>
</dbReference>
<sequence length="175" mass="20427">MVALIVVGVFLLRLVFLKISLRNEKQILKDGGKEYGIQNTKLLTVIHILFYLSCLVESLWKQQQFDWISSIGLLLLVFSMSMLYWVTRILGDIWTVKLMLVKDHKFIDHWLFRFIKHPNYFLNILPELVGLALLCHATYSFCLLAPIYAFILYKRIAEENKLLKEVIIPNGIIGK</sequence>
<proteinExistence type="predicted"/>
<dbReference type="RefSeq" id="WP_212572331.1">
    <property type="nucleotide sequence ID" value="NZ_CP073084.1"/>
</dbReference>
<protein>
    <submittedName>
        <fullName evidence="6">Isoprenylcysteine carboxyl methyltransferase family protein</fullName>
    </submittedName>
</protein>
<dbReference type="InterPro" id="IPR052527">
    <property type="entry name" value="Metal_cation-efflux_comp"/>
</dbReference>
<keyword evidence="2 5" id="KW-0812">Transmembrane</keyword>
<dbReference type="GO" id="GO:0032259">
    <property type="term" value="P:methylation"/>
    <property type="evidence" value="ECO:0007669"/>
    <property type="project" value="UniProtKB-KW"/>
</dbReference>
<organism evidence="6 7">
    <name type="scientific">Streptococcus oriscaviae</name>
    <dbReference type="NCBI Taxonomy" id="2781599"/>
    <lineage>
        <taxon>Bacteria</taxon>
        <taxon>Bacillati</taxon>
        <taxon>Bacillota</taxon>
        <taxon>Bacilli</taxon>
        <taxon>Lactobacillales</taxon>
        <taxon>Streptococcaceae</taxon>
        <taxon>Streptococcus</taxon>
    </lineage>
</organism>
<dbReference type="PANTHER" id="PTHR43847:SF1">
    <property type="entry name" value="BLL3993 PROTEIN"/>
    <property type="match status" value="1"/>
</dbReference>
<dbReference type="EMBL" id="CP073084">
    <property type="protein sequence ID" value="QUE55002.1"/>
    <property type="molecule type" value="Genomic_DNA"/>
</dbReference>
<feature type="transmembrane region" description="Helical" evidence="5">
    <location>
        <begin position="128"/>
        <end position="153"/>
    </location>
</feature>
<keyword evidence="6" id="KW-0808">Transferase</keyword>
<dbReference type="Proteomes" id="UP000677616">
    <property type="component" value="Chromosome"/>
</dbReference>
<feature type="transmembrane region" description="Helical" evidence="5">
    <location>
        <begin position="41"/>
        <end position="60"/>
    </location>
</feature>
<evidence type="ECO:0000256" key="1">
    <source>
        <dbReference type="ARBA" id="ARBA00004141"/>
    </source>
</evidence>
<dbReference type="PANTHER" id="PTHR43847">
    <property type="entry name" value="BLL3993 PROTEIN"/>
    <property type="match status" value="1"/>
</dbReference>
<dbReference type="Gene3D" id="1.20.120.1630">
    <property type="match status" value="1"/>
</dbReference>
<evidence type="ECO:0000256" key="5">
    <source>
        <dbReference type="SAM" id="Phobius"/>
    </source>
</evidence>
<dbReference type="InterPro" id="IPR007269">
    <property type="entry name" value="ICMT_MeTrfase"/>
</dbReference>
<feature type="transmembrane region" description="Helical" evidence="5">
    <location>
        <begin position="67"/>
        <end position="86"/>
    </location>
</feature>
<evidence type="ECO:0000313" key="6">
    <source>
        <dbReference type="EMBL" id="QUE55002.1"/>
    </source>
</evidence>
<evidence type="ECO:0000313" key="7">
    <source>
        <dbReference type="Proteomes" id="UP000677616"/>
    </source>
</evidence>
<accession>A0ABX7YMX4</accession>
<reference evidence="6 7" key="1">
    <citation type="submission" date="2021-04" db="EMBL/GenBank/DDBJ databases">
        <title>Complete genome sequence of a novel Streptococcus species.</title>
        <authorList>
            <person name="Teng J.L.L."/>
        </authorList>
    </citation>
    <scope>NUCLEOTIDE SEQUENCE [LARGE SCALE GENOMIC DNA]</scope>
    <source>
        <strain evidence="6 7">HKU75</strain>
    </source>
</reference>
<evidence type="ECO:0000256" key="3">
    <source>
        <dbReference type="ARBA" id="ARBA00022989"/>
    </source>
</evidence>
<evidence type="ECO:0000256" key="4">
    <source>
        <dbReference type="ARBA" id="ARBA00023136"/>
    </source>
</evidence>
<gene>
    <name evidence="6" type="ORF">INT76_03735</name>
</gene>
<name>A0ABX7YMX4_9STRE</name>
<evidence type="ECO:0000256" key="2">
    <source>
        <dbReference type="ARBA" id="ARBA00022692"/>
    </source>
</evidence>
<keyword evidence="6" id="KW-0489">Methyltransferase</keyword>
<keyword evidence="3 5" id="KW-1133">Transmembrane helix</keyword>
<dbReference type="Pfam" id="PF04140">
    <property type="entry name" value="ICMT"/>
    <property type="match status" value="1"/>
</dbReference>
<keyword evidence="4 5" id="KW-0472">Membrane</keyword>
<keyword evidence="7" id="KW-1185">Reference proteome</keyword>
<comment type="subcellular location">
    <subcellularLocation>
        <location evidence="1">Membrane</location>
        <topology evidence="1">Multi-pass membrane protein</topology>
    </subcellularLocation>
</comment>